<feature type="compositionally biased region" description="Basic residues" evidence="1">
    <location>
        <begin position="181"/>
        <end position="203"/>
    </location>
</feature>
<feature type="compositionally biased region" description="Gly residues" evidence="1">
    <location>
        <begin position="169"/>
        <end position="179"/>
    </location>
</feature>
<accession>A0A6J4LH65</accession>
<feature type="compositionally biased region" description="Basic and acidic residues" evidence="1">
    <location>
        <begin position="38"/>
        <end position="54"/>
    </location>
</feature>
<protein>
    <submittedName>
        <fullName evidence="2">Uncharacterized protein</fullName>
    </submittedName>
</protein>
<feature type="compositionally biased region" description="Basic and acidic residues" evidence="1">
    <location>
        <begin position="210"/>
        <end position="219"/>
    </location>
</feature>
<feature type="compositionally biased region" description="Basic and acidic residues" evidence="1">
    <location>
        <begin position="230"/>
        <end position="239"/>
    </location>
</feature>
<feature type="compositionally biased region" description="Basic residues" evidence="1">
    <location>
        <begin position="55"/>
        <end position="65"/>
    </location>
</feature>
<sequence>ANAYRRGDDGPGRGVGAQGRAGPPLAPRAGAPGARAAPAEHLRLDHRGRAQSRERRARHRRRDARRHAEPLRARRQQHRGAAVGRRGAGRSADRGGRVPVARRRRRAPPRRRGGCGRGRRGGRRDAGGGVRRRGAPRLAHRPGSPPRAGAGARHRAARRGGVPRPRAGADGGRGRGQGARGRARGRRPRARVPRRGRRAHHHAAAPAPRGRGDAYPRDARRLRRAGRARVLRDEAGELRARRRRTAPPARCRVPRRRHGDAGHAAGAAAPRDLRGDRPHVRGGRLRRRVAPPPPGRVDRLPAQGRDRRPRGARAGRRTSALRVEPDDRRHQERGHGAGHRGRGPLPDDERHGVAHRVGPGRRRRGRAPRHPRRQL</sequence>
<feature type="compositionally biased region" description="Basic and acidic residues" evidence="1">
    <location>
        <begin position="1"/>
        <end position="11"/>
    </location>
</feature>
<feature type="compositionally biased region" description="Basic residues" evidence="1">
    <location>
        <begin position="100"/>
        <end position="122"/>
    </location>
</feature>
<evidence type="ECO:0000256" key="1">
    <source>
        <dbReference type="SAM" id="MobiDB-lite"/>
    </source>
</evidence>
<organism evidence="2">
    <name type="scientific">uncultured Gemmatimonadaceae bacterium</name>
    <dbReference type="NCBI Taxonomy" id="246130"/>
    <lineage>
        <taxon>Bacteria</taxon>
        <taxon>Pseudomonadati</taxon>
        <taxon>Gemmatimonadota</taxon>
        <taxon>Gemmatimonadia</taxon>
        <taxon>Gemmatimonadales</taxon>
        <taxon>Gemmatimonadaceae</taxon>
        <taxon>environmental samples</taxon>
    </lineage>
</organism>
<feature type="region of interest" description="Disordered" evidence="1">
    <location>
        <begin position="1"/>
        <end position="375"/>
    </location>
</feature>
<evidence type="ECO:0000313" key="2">
    <source>
        <dbReference type="EMBL" id="CAA9331537.1"/>
    </source>
</evidence>
<dbReference type="EMBL" id="CADCTU010000562">
    <property type="protein sequence ID" value="CAA9331537.1"/>
    <property type="molecule type" value="Genomic_DNA"/>
</dbReference>
<feature type="compositionally biased region" description="Low complexity" evidence="1">
    <location>
        <begin position="159"/>
        <end position="168"/>
    </location>
</feature>
<name>A0A6J4LH65_9BACT</name>
<feature type="non-terminal residue" evidence="2">
    <location>
        <position position="375"/>
    </location>
</feature>
<proteinExistence type="predicted"/>
<feature type="compositionally biased region" description="Basic and acidic residues" evidence="1">
    <location>
        <begin position="323"/>
        <end position="335"/>
    </location>
</feature>
<feature type="compositionally biased region" description="Low complexity" evidence="1">
    <location>
        <begin position="20"/>
        <end position="37"/>
    </location>
</feature>
<feature type="compositionally biased region" description="Basic residues" evidence="1">
    <location>
        <begin position="280"/>
        <end position="289"/>
    </location>
</feature>
<feature type="compositionally biased region" description="Basic residues" evidence="1">
    <location>
        <begin position="358"/>
        <end position="375"/>
    </location>
</feature>
<dbReference type="AlphaFoldDB" id="A0A6J4LH65"/>
<gene>
    <name evidence="2" type="ORF">AVDCRST_MAG11-2495</name>
</gene>
<feature type="compositionally biased region" description="Basic residues" evidence="1">
    <location>
        <begin position="130"/>
        <end position="140"/>
    </location>
</feature>
<feature type="compositionally biased region" description="Basic residues" evidence="1">
    <location>
        <begin position="307"/>
        <end position="316"/>
    </location>
</feature>
<feature type="compositionally biased region" description="Basic residues" evidence="1">
    <location>
        <begin position="220"/>
        <end position="229"/>
    </location>
</feature>
<reference evidence="2" key="1">
    <citation type="submission" date="2020-02" db="EMBL/GenBank/DDBJ databases">
        <authorList>
            <person name="Meier V. D."/>
        </authorList>
    </citation>
    <scope>NUCLEOTIDE SEQUENCE</scope>
    <source>
        <strain evidence="2">AVDCRST_MAG11</strain>
    </source>
</reference>
<feature type="non-terminal residue" evidence="2">
    <location>
        <position position="1"/>
    </location>
</feature>